<dbReference type="Gene3D" id="3.30.420.40">
    <property type="match status" value="2"/>
</dbReference>
<protein>
    <submittedName>
        <fullName evidence="5">Heat shock protein BIP1</fullName>
    </submittedName>
</protein>
<dbReference type="FunFam" id="2.60.34.10:FF:000002">
    <property type="entry name" value="Heat shock 70 kDa"/>
    <property type="match status" value="1"/>
</dbReference>
<dbReference type="InterPro" id="IPR013126">
    <property type="entry name" value="Hsp_70_fam"/>
</dbReference>
<dbReference type="FunFam" id="3.90.640.10:FF:000002">
    <property type="entry name" value="Heat shock 70 kDa"/>
    <property type="match status" value="1"/>
</dbReference>
<evidence type="ECO:0000256" key="1">
    <source>
        <dbReference type="ARBA" id="ARBA00022741"/>
    </source>
</evidence>
<dbReference type="SUPFAM" id="SSF100934">
    <property type="entry name" value="Heat shock protein 70kD (HSP70), C-terminal subdomain"/>
    <property type="match status" value="1"/>
</dbReference>
<evidence type="ECO:0000256" key="3">
    <source>
        <dbReference type="SAM" id="Coils"/>
    </source>
</evidence>
<reference evidence="5" key="2">
    <citation type="journal article" date="2024" name="Plant">
        <title>Genomic evolution and insights into agronomic trait innovations of Sesamum species.</title>
        <authorList>
            <person name="Miao H."/>
            <person name="Wang L."/>
            <person name="Qu L."/>
            <person name="Liu H."/>
            <person name="Sun Y."/>
            <person name="Le M."/>
            <person name="Wang Q."/>
            <person name="Wei S."/>
            <person name="Zheng Y."/>
            <person name="Lin W."/>
            <person name="Duan Y."/>
            <person name="Cao H."/>
            <person name="Xiong S."/>
            <person name="Wang X."/>
            <person name="Wei L."/>
            <person name="Li C."/>
            <person name="Ma Q."/>
            <person name="Ju M."/>
            <person name="Zhao R."/>
            <person name="Li G."/>
            <person name="Mu C."/>
            <person name="Tian Q."/>
            <person name="Mei H."/>
            <person name="Zhang T."/>
            <person name="Gao T."/>
            <person name="Zhang H."/>
        </authorList>
    </citation>
    <scope>NUCLEOTIDE SEQUENCE</scope>
    <source>
        <strain evidence="5">G01</strain>
    </source>
</reference>
<accession>A0AAW2NZA8</accession>
<dbReference type="PANTHER" id="PTHR19375">
    <property type="entry name" value="HEAT SHOCK PROTEIN 70KDA"/>
    <property type="match status" value="1"/>
</dbReference>
<evidence type="ECO:0000256" key="2">
    <source>
        <dbReference type="ARBA" id="ARBA00022840"/>
    </source>
</evidence>
<dbReference type="Gene3D" id="2.60.34.10">
    <property type="entry name" value="Substrate Binding Domain Of DNAk, Chain A, domain 1"/>
    <property type="match status" value="1"/>
</dbReference>
<dbReference type="Pfam" id="PF00012">
    <property type="entry name" value="HSP70"/>
    <property type="match status" value="2"/>
</dbReference>
<dbReference type="SUPFAM" id="SSF100920">
    <property type="entry name" value="Heat shock protein 70kD (HSP70), peptide-binding domain"/>
    <property type="match status" value="1"/>
</dbReference>
<keyword evidence="2" id="KW-0067">ATP-binding</keyword>
<name>A0AAW2NZA8_9LAMI</name>
<gene>
    <name evidence="5" type="ORF">Sangu_1028700</name>
</gene>
<dbReference type="InterPro" id="IPR029048">
    <property type="entry name" value="HSP70_C_sf"/>
</dbReference>
<keyword evidence="5" id="KW-0346">Stress response</keyword>
<feature type="region of interest" description="Disordered" evidence="4">
    <location>
        <begin position="462"/>
        <end position="486"/>
    </location>
</feature>
<comment type="caution">
    <text evidence="5">The sequence shown here is derived from an EMBL/GenBank/DDBJ whole genome shotgun (WGS) entry which is preliminary data.</text>
</comment>
<evidence type="ECO:0000313" key="5">
    <source>
        <dbReference type="EMBL" id="KAL0348009.1"/>
    </source>
</evidence>
<dbReference type="Gene3D" id="3.90.640.10">
    <property type="entry name" value="Actin, Chain A, domain 4"/>
    <property type="match status" value="1"/>
</dbReference>
<keyword evidence="1" id="KW-0547">Nucleotide-binding</keyword>
<dbReference type="InterPro" id="IPR043129">
    <property type="entry name" value="ATPase_NBD"/>
</dbReference>
<dbReference type="Gene3D" id="1.20.1270.10">
    <property type="match status" value="1"/>
</dbReference>
<proteinExistence type="predicted"/>
<dbReference type="GO" id="GO:0140662">
    <property type="term" value="F:ATP-dependent protein folding chaperone"/>
    <property type="evidence" value="ECO:0007669"/>
    <property type="project" value="InterPro"/>
</dbReference>
<dbReference type="SUPFAM" id="SSF53067">
    <property type="entry name" value="Actin-like ATPase domain"/>
    <property type="match status" value="2"/>
</dbReference>
<feature type="coiled-coil region" evidence="3">
    <location>
        <begin position="428"/>
        <end position="455"/>
    </location>
</feature>
<evidence type="ECO:0000256" key="4">
    <source>
        <dbReference type="SAM" id="MobiDB-lite"/>
    </source>
</evidence>
<dbReference type="GO" id="GO:0005524">
    <property type="term" value="F:ATP binding"/>
    <property type="evidence" value="ECO:0007669"/>
    <property type="project" value="UniProtKB-KW"/>
</dbReference>
<feature type="compositionally biased region" description="Basic and acidic residues" evidence="4">
    <location>
        <begin position="472"/>
        <end position="486"/>
    </location>
</feature>
<sequence>MGCIHRYRSFDRRSSQESSSPQPGTYCFRCPARHEDVALSGCDKDGKPYVQVKTKDGEVKVFSPEEISAMVLRKMKETAESYLGKKVHDAVVTVPAIAYGLDKEGGEKNILVFDLGGGTFDVSILSMDNGVFEVLATNGDTHLGGEDFDHRVMDYFVKLIKKKHNKDISQDKKALGKLRKECERAKRALSSQHQVRVEIELLFDGKDFSESLTRARFEELNMDLFRKTMDPEEGVEGREIENVLVLDVNPLSLGIGTVGGVMTKLIPRNTGIPTKRSQLFTTYQDQQTTVSIKVYQGERAMAKDCHELGQLELSGIPPAPRGVPQIEVTFEVDVNGILHVTAQDKAAKRSKSITITNDNGRLSEEEIRSMVLEAEEFAEEDRKARERVEARNKLETYVFNMKSAINDDDKLANKIEPDDKEKTENALRDAVEWLEDNEEADKEELEEKMGELEAVWGPVVRKAYEESGTTSSDDHEQEEGPFHDEL</sequence>
<keyword evidence="3" id="KW-0175">Coiled coil</keyword>
<dbReference type="InterPro" id="IPR018181">
    <property type="entry name" value="Heat_shock_70_CS"/>
</dbReference>
<dbReference type="AlphaFoldDB" id="A0AAW2NZA8"/>
<dbReference type="EMBL" id="JACGWK010000006">
    <property type="protein sequence ID" value="KAL0348009.1"/>
    <property type="molecule type" value="Genomic_DNA"/>
</dbReference>
<organism evidence="5">
    <name type="scientific">Sesamum angustifolium</name>
    <dbReference type="NCBI Taxonomy" id="2727405"/>
    <lineage>
        <taxon>Eukaryota</taxon>
        <taxon>Viridiplantae</taxon>
        <taxon>Streptophyta</taxon>
        <taxon>Embryophyta</taxon>
        <taxon>Tracheophyta</taxon>
        <taxon>Spermatophyta</taxon>
        <taxon>Magnoliopsida</taxon>
        <taxon>eudicotyledons</taxon>
        <taxon>Gunneridae</taxon>
        <taxon>Pentapetalae</taxon>
        <taxon>asterids</taxon>
        <taxon>lamiids</taxon>
        <taxon>Lamiales</taxon>
        <taxon>Pedaliaceae</taxon>
        <taxon>Sesamum</taxon>
    </lineage>
</organism>
<feature type="region of interest" description="Disordered" evidence="4">
    <location>
        <begin position="1"/>
        <end position="24"/>
    </location>
</feature>
<reference evidence="5" key="1">
    <citation type="submission" date="2020-06" db="EMBL/GenBank/DDBJ databases">
        <authorList>
            <person name="Li T."/>
            <person name="Hu X."/>
            <person name="Zhang T."/>
            <person name="Song X."/>
            <person name="Zhang H."/>
            <person name="Dai N."/>
            <person name="Sheng W."/>
            <person name="Hou X."/>
            <person name="Wei L."/>
        </authorList>
    </citation>
    <scope>NUCLEOTIDE SEQUENCE</scope>
    <source>
        <strain evidence="5">G01</strain>
        <tissue evidence="5">Leaf</tissue>
    </source>
</reference>
<dbReference type="PROSITE" id="PS00329">
    <property type="entry name" value="HSP70_2"/>
    <property type="match status" value="1"/>
</dbReference>
<dbReference type="InterPro" id="IPR029047">
    <property type="entry name" value="HSP70_peptide-bd_sf"/>
</dbReference>